<protein>
    <submittedName>
        <fullName evidence="2">Uncharacterized protein</fullName>
    </submittedName>
</protein>
<evidence type="ECO:0000313" key="3">
    <source>
        <dbReference type="Proteomes" id="UP000326950"/>
    </source>
</evidence>
<evidence type="ECO:0000313" key="2">
    <source>
        <dbReference type="EMBL" id="KAE8160004.1"/>
    </source>
</evidence>
<dbReference type="OrthoDB" id="4509729at2759"/>
<dbReference type="Proteomes" id="UP000326950">
    <property type="component" value="Unassembled WGS sequence"/>
</dbReference>
<organism evidence="2 3">
    <name type="scientific">Aspergillus tamarii</name>
    <dbReference type="NCBI Taxonomy" id="41984"/>
    <lineage>
        <taxon>Eukaryota</taxon>
        <taxon>Fungi</taxon>
        <taxon>Dikarya</taxon>
        <taxon>Ascomycota</taxon>
        <taxon>Pezizomycotina</taxon>
        <taxon>Eurotiomycetes</taxon>
        <taxon>Eurotiomycetidae</taxon>
        <taxon>Eurotiales</taxon>
        <taxon>Aspergillaceae</taxon>
        <taxon>Aspergillus</taxon>
        <taxon>Aspergillus subgen. Circumdati</taxon>
    </lineage>
</organism>
<name>A0A5N6UN02_ASPTM</name>
<keyword evidence="3" id="KW-1185">Reference proteome</keyword>
<sequence length="112" mass="12158">MDHPRKSAQPAASTNRVPTVRSSPAIKRSISSATAGLQDPTGLGSAGQAQEPNKQALNYSLQMKNALTELLNDARAKGSDQGSRCLQNILMENEREVRENRRKSLNNTRGAK</sequence>
<proteinExistence type="predicted"/>
<reference evidence="2 3" key="1">
    <citation type="submission" date="2019-04" db="EMBL/GenBank/DDBJ databases">
        <title>Friends and foes A comparative genomics study of 23 Aspergillus species from section Flavi.</title>
        <authorList>
            <consortium name="DOE Joint Genome Institute"/>
            <person name="Kjaerbolling I."/>
            <person name="Vesth T."/>
            <person name="Frisvad J.C."/>
            <person name="Nybo J.L."/>
            <person name="Theobald S."/>
            <person name="Kildgaard S."/>
            <person name="Isbrandt T."/>
            <person name="Kuo A."/>
            <person name="Sato A."/>
            <person name="Lyhne E.K."/>
            <person name="Kogle M.E."/>
            <person name="Wiebenga A."/>
            <person name="Kun R.S."/>
            <person name="Lubbers R.J."/>
            <person name="Makela M.R."/>
            <person name="Barry K."/>
            <person name="Chovatia M."/>
            <person name="Clum A."/>
            <person name="Daum C."/>
            <person name="Haridas S."/>
            <person name="He G."/>
            <person name="LaButti K."/>
            <person name="Lipzen A."/>
            <person name="Mondo S."/>
            <person name="Riley R."/>
            <person name="Salamov A."/>
            <person name="Simmons B.A."/>
            <person name="Magnuson J.K."/>
            <person name="Henrissat B."/>
            <person name="Mortensen U.H."/>
            <person name="Larsen T.O."/>
            <person name="Devries R.P."/>
            <person name="Grigoriev I.V."/>
            <person name="Machida M."/>
            <person name="Baker S.E."/>
            <person name="Andersen M.R."/>
        </authorList>
    </citation>
    <scope>NUCLEOTIDE SEQUENCE [LARGE SCALE GENOMIC DNA]</scope>
    <source>
        <strain evidence="2 3">CBS 117626</strain>
    </source>
</reference>
<gene>
    <name evidence="2" type="ORF">BDV40DRAFT_271539</name>
</gene>
<dbReference type="EMBL" id="ML738664">
    <property type="protein sequence ID" value="KAE8160004.1"/>
    <property type="molecule type" value="Genomic_DNA"/>
</dbReference>
<feature type="compositionally biased region" description="Polar residues" evidence="1">
    <location>
        <begin position="10"/>
        <end position="22"/>
    </location>
</feature>
<dbReference type="AlphaFoldDB" id="A0A5N6UN02"/>
<feature type="region of interest" description="Disordered" evidence="1">
    <location>
        <begin position="1"/>
        <end position="54"/>
    </location>
</feature>
<accession>A0A5N6UN02</accession>
<evidence type="ECO:0000256" key="1">
    <source>
        <dbReference type="SAM" id="MobiDB-lite"/>
    </source>
</evidence>